<feature type="signal peptide" evidence="2">
    <location>
        <begin position="1"/>
        <end position="21"/>
    </location>
</feature>
<comment type="caution">
    <text evidence="4">The sequence shown here is derived from an EMBL/GenBank/DDBJ whole genome shotgun (WGS) entry which is preliminary data.</text>
</comment>
<keyword evidence="2" id="KW-0732">Signal</keyword>
<accession>A0A2A2SIW2</accession>
<dbReference type="RefSeq" id="WP_095997678.1">
    <property type="nucleotide sequence ID" value="NZ_NSLI01000002.1"/>
</dbReference>
<feature type="chain" id="PRO_5012494481" evidence="2">
    <location>
        <begin position="22"/>
        <end position="314"/>
    </location>
</feature>
<dbReference type="InterPro" id="IPR050855">
    <property type="entry name" value="NDM-1-like"/>
</dbReference>
<evidence type="ECO:0000256" key="1">
    <source>
        <dbReference type="ARBA" id="ARBA00005250"/>
    </source>
</evidence>
<dbReference type="InterPro" id="IPR001279">
    <property type="entry name" value="Metallo-B-lactamas"/>
</dbReference>
<dbReference type="Proteomes" id="UP000218151">
    <property type="component" value="Unassembled WGS sequence"/>
</dbReference>
<dbReference type="AlphaFoldDB" id="A0A2A2SIW2"/>
<dbReference type="NCBIfam" id="TIGR04558">
    <property type="entry name" value="SoxH_rel_PQQ_1"/>
    <property type="match status" value="1"/>
</dbReference>
<comment type="similarity">
    <text evidence="1">Belongs to the metallo-beta-lactamase superfamily. Class-B beta-lactamase family.</text>
</comment>
<evidence type="ECO:0000259" key="3">
    <source>
        <dbReference type="SMART" id="SM00849"/>
    </source>
</evidence>
<dbReference type="GO" id="GO:0016787">
    <property type="term" value="F:hydrolase activity"/>
    <property type="evidence" value="ECO:0007669"/>
    <property type="project" value="UniProtKB-KW"/>
</dbReference>
<proteinExistence type="inferred from homology"/>
<organism evidence="4 5">
    <name type="scientific">Sphingomonas lenta</name>
    <dbReference type="NCBI Taxonomy" id="1141887"/>
    <lineage>
        <taxon>Bacteria</taxon>
        <taxon>Pseudomonadati</taxon>
        <taxon>Pseudomonadota</taxon>
        <taxon>Alphaproteobacteria</taxon>
        <taxon>Sphingomonadales</taxon>
        <taxon>Sphingomonadaceae</taxon>
        <taxon>Sphingomonas</taxon>
    </lineage>
</organism>
<evidence type="ECO:0000313" key="4">
    <source>
        <dbReference type="EMBL" id="PAX09182.1"/>
    </source>
</evidence>
<dbReference type="PROSITE" id="PS51318">
    <property type="entry name" value="TAT"/>
    <property type="match status" value="1"/>
</dbReference>
<dbReference type="GO" id="GO:0017001">
    <property type="term" value="P:antibiotic catabolic process"/>
    <property type="evidence" value="ECO:0007669"/>
    <property type="project" value="UniProtKB-ARBA"/>
</dbReference>
<dbReference type="OrthoDB" id="420651at2"/>
<dbReference type="PANTHER" id="PTHR42951">
    <property type="entry name" value="METALLO-BETA-LACTAMASE DOMAIN-CONTAINING"/>
    <property type="match status" value="1"/>
</dbReference>
<dbReference type="Pfam" id="PF00753">
    <property type="entry name" value="Lactamase_B"/>
    <property type="match status" value="1"/>
</dbReference>
<reference evidence="5" key="1">
    <citation type="submission" date="2017-09" db="EMBL/GenBank/DDBJ databases">
        <authorList>
            <person name="Feng G."/>
            <person name="Zhu H."/>
        </authorList>
    </citation>
    <scope>NUCLEOTIDE SEQUENCE [LARGE SCALE GENOMIC DNA]</scope>
    <source>
        <strain evidence="5">1PNM-20</strain>
    </source>
</reference>
<feature type="domain" description="Metallo-beta-lactamase" evidence="3">
    <location>
        <begin position="55"/>
        <end position="235"/>
    </location>
</feature>
<gene>
    <name evidence="4" type="ORF">CKY28_06655</name>
</gene>
<keyword evidence="5" id="KW-1185">Reference proteome</keyword>
<dbReference type="SMART" id="SM00849">
    <property type="entry name" value="Lactamase_B"/>
    <property type="match status" value="1"/>
</dbReference>
<dbReference type="InterPro" id="IPR019546">
    <property type="entry name" value="TAT_signal_bac_arc"/>
</dbReference>
<keyword evidence="4" id="KW-0378">Hydrolase</keyword>
<evidence type="ECO:0000256" key="2">
    <source>
        <dbReference type="SAM" id="SignalP"/>
    </source>
</evidence>
<dbReference type="InterPro" id="IPR006311">
    <property type="entry name" value="TAT_signal"/>
</dbReference>
<dbReference type="Gene3D" id="3.60.15.10">
    <property type="entry name" value="Ribonuclease Z/Hydroxyacylglutathione hydrolase-like"/>
    <property type="match status" value="1"/>
</dbReference>
<dbReference type="EMBL" id="NSLI01000002">
    <property type="protein sequence ID" value="PAX09182.1"/>
    <property type="molecule type" value="Genomic_DNA"/>
</dbReference>
<dbReference type="NCBIfam" id="TIGR01409">
    <property type="entry name" value="TAT_signal_seq"/>
    <property type="match status" value="1"/>
</dbReference>
<dbReference type="PANTHER" id="PTHR42951:SF4">
    <property type="entry name" value="ACYL-COENZYME A THIOESTERASE MBLAC2"/>
    <property type="match status" value="1"/>
</dbReference>
<evidence type="ECO:0000313" key="5">
    <source>
        <dbReference type="Proteomes" id="UP000218151"/>
    </source>
</evidence>
<dbReference type="SUPFAM" id="SSF56281">
    <property type="entry name" value="Metallo-hydrolase/oxidoreductase"/>
    <property type="match status" value="1"/>
</dbReference>
<dbReference type="CDD" id="cd16282">
    <property type="entry name" value="metallo-hydrolase-like_MBL-fold"/>
    <property type="match status" value="1"/>
</dbReference>
<name>A0A2A2SIW2_9SPHN</name>
<dbReference type="InterPro" id="IPR036866">
    <property type="entry name" value="RibonucZ/Hydroxyglut_hydro"/>
</dbReference>
<sequence>MTTRRAFLAGSGATLAAAALAQPLAYRLLPEQVADRAWVIRGADTYIARDNGGAVANIALFATEAGAVLVDAGPSLRYGQALAKLARELTGEPVARVYLTHLHPDHTYGDAAFAPGTIAATPALAAELKREGPGFSDGMYRILGDWMRGTELHMPGHAVTAERETLGGRSFRLLALSGHSASDLAVLDERTGTLVAGDLVFHDRAPTTPHADLPKWRAALDTLKGLSHRRVVPGHGPLDPTPAAAIDQTRDWLDWLEGALTAAVRDGLDMVDAGLMPIPDRFARLKVARYELQRSVAHLYPALEAREWPRVDGR</sequence>
<dbReference type="InterPro" id="IPR030811">
    <property type="entry name" value="SoxH-rel_PQQ_1"/>
</dbReference>
<protein>
    <submittedName>
        <fullName evidence="4">MBL fold metallo-hydrolase</fullName>
    </submittedName>
</protein>